<feature type="compositionally biased region" description="Basic and acidic residues" evidence="2">
    <location>
        <begin position="1866"/>
        <end position="1882"/>
    </location>
</feature>
<feature type="coiled-coil region" evidence="1">
    <location>
        <begin position="1686"/>
        <end position="1713"/>
    </location>
</feature>
<dbReference type="OrthoDB" id="1739806at2759"/>
<evidence type="ECO:0000313" key="4">
    <source>
        <dbReference type="Proteomes" id="UP000325081"/>
    </source>
</evidence>
<reference evidence="4" key="1">
    <citation type="journal article" date="2019" name="Curr. Biol.">
        <title>Genome Sequence of Striga asiatica Provides Insight into the Evolution of Plant Parasitism.</title>
        <authorList>
            <person name="Yoshida S."/>
            <person name="Kim S."/>
            <person name="Wafula E.K."/>
            <person name="Tanskanen J."/>
            <person name="Kim Y.M."/>
            <person name="Honaas L."/>
            <person name="Yang Z."/>
            <person name="Spallek T."/>
            <person name="Conn C.E."/>
            <person name="Ichihashi Y."/>
            <person name="Cheong K."/>
            <person name="Cui S."/>
            <person name="Der J.P."/>
            <person name="Gundlach H."/>
            <person name="Jiao Y."/>
            <person name="Hori C."/>
            <person name="Ishida J.K."/>
            <person name="Kasahara H."/>
            <person name="Kiba T."/>
            <person name="Kim M.S."/>
            <person name="Koo N."/>
            <person name="Laohavisit A."/>
            <person name="Lee Y.H."/>
            <person name="Lumba S."/>
            <person name="McCourt P."/>
            <person name="Mortimer J.C."/>
            <person name="Mutuku J.M."/>
            <person name="Nomura T."/>
            <person name="Sasaki-Sekimoto Y."/>
            <person name="Seto Y."/>
            <person name="Wang Y."/>
            <person name="Wakatake T."/>
            <person name="Sakakibara H."/>
            <person name="Demura T."/>
            <person name="Yamaguchi S."/>
            <person name="Yoneyama K."/>
            <person name="Manabe R.I."/>
            <person name="Nelson D.C."/>
            <person name="Schulman A.H."/>
            <person name="Timko M.P."/>
            <person name="dePamphilis C.W."/>
            <person name="Choi D."/>
            <person name="Shirasu K."/>
        </authorList>
    </citation>
    <scope>NUCLEOTIDE SEQUENCE [LARGE SCALE GENOMIC DNA]</scope>
    <source>
        <strain evidence="4">cv. UVA1</strain>
    </source>
</reference>
<organism evidence="3 4">
    <name type="scientific">Striga asiatica</name>
    <name type="common">Asiatic witchweed</name>
    <name type="synonym">Buchnera asiatica</name>
    <dbReference type="NCBI Taxonomy" id="4170"/>
    <lineage>
        <taxon>Eukaryota</taxon>
        <taxon>Viridiplantae</taxon>
        <taxon>Streptophyta</taxon>
        <taxon>Embryophyta</taxon>
        <taxon>Tracheophyta</taxon>
        <taxon>Spermatophyta</taxon>
        <taxon>Magnoliopsida</taxon>
        <taxon>eudicotyledons</taxon>
        <taxon>Gunneridae</taxon>
        <taxon>Pentapetalae</taxon>
        <taxon>asterids</taxon>
        <taxon>lamiids</taxon>
        <taxon>Lamiales</taxon>
        <taxon>Orobanchaceae</taxon>
        <taxon>Buchnereae</taxon>
        <taxon>Striga</taxon>
    </lineage>
</organism>
<evidence type="ECO:0000256" key="2">
    <source>
        <dbReference type="SAM" id="MobiDB-lite"/>
    </source>
</evidence>
<comment type="caution">
    <text evidence="3">The sequence shown here is derived from an EMBL/GenBank/DDBJ whole genome shotgun (WGS) entry which is preliminary data.</text>
</comment>
<name>A0A5A7QJV3_STRAF</name>
<accession>A0A5A7QJV3</accession>
<protein>
    <submittedName>
        <fullName evidence="3">RING domain ligase2</fullName>
    </submittedName>
</protein>
<feature type="compositionally biased region" description="Polar residues" evidence="2">
    <location>
        <begin position="482"/>
        <end position="505"/>
    </location>
</feature>
<gene>
    <name evidence="3" type="ORF">STAS_22079</name>
</gene>
<feature type="compositionally biased region" description="Basic and acidic residues" evidence="2">
    <location>
        <begin position="1977"/>
        <end position="1997"/>
    </location>
</feature>
<dbReference type="InterPro" id="IPR016024">
    <property type="entry name" value="ARM-type_fold"/>
</dbReference>
<dbReference type="GO" id="GO:0016874">
    <property type="term" value="F:ligase activity"/>
    <property type="evidence" value="ECO:0007669"/>
    <property type="project" value="UniProtKB-KW"/>
</dbReference>
<sequence>MHLRLLQDVTIRLATFLPHLEGDLTSFSEAPEPTMRFLAMLAGPFYPILKIVSERESARLALNASEHEASKTNLSSTNLTVSSNFEPRRSRNSSSIFPPISMHLVYRPDAVFVLLRKAYKDSNLGNVCKMASRILTKLMGPMRNHEVSTQASDILSSVADDMPKSDPCDPTVLADYSNLFGEEFRIPDDSWDPAYLNILDTAAVEEGIMHVLYASASQPLHCSKLAEHTEEFWFALPLIQALLPALRPIVSGPYQFDDNFFLWNQPYIQNALTQIAATSSSAIYCPLLRACAGYLASFSPSHAKAACVLIDLCSGVLAPWISQVIAKVDLTVELLEDLLGVIQGARLSFSRGCAALKYIVLALSGNMDDIVGKYKEAKHRILFLLELLEPFLGPSLTPSRGIIPFGNVSSIFTENQEHSCALALNVIRAAIRKPFVLPSLEAEWRKGSVAPSVLLQVLDAQLQLPPGIDNCKFSSSENVEPQASAALSHSSRNGVASSRSNNQESVDTKVDVTDTNGKVDISEDASLFFAPPELNRMSLIHVHDTKISELSHSNASLEKKNDIQTKLVDQFPNDVDLEAAGGIQFYNMLADYSQLLNYRDCEMRASEFRHLAQDLISKEEIEKESHDVAIDALLLAAECYINPNFMMSFKDISSEVSKIYLTYFNKNNGPAEISKIFRKKDNDLNLLADIERKRDRVVLEILIEAAELDRKNHKVASGDISGFYVEGEEDVINLSQQDIVSADAITLVRQYQALLCNFVIKRLQRDSHIEQHPRHEILIWCLLFLLHSATKLSCAPEHVVDVILYLAGSFNVQLKSFYHLLKEGKDESNHVKQHEVQRHWILLHRLVVASSGSDERSTLPISVRNGFRFSNLIPPLAWLQKIPVFSASALPVVRYFGWMAVARNAKQFLRERLFLASDLAQLNYLLSIFSDDLSLVDNVVEQKGRDKPIEEPNSIQNTNMEDGVRSPGHKDGLQSFHALYPDICKFFPNLKNEFVCFGETILEAVCLQLKFLSSSAVPDLMCWFSDLCSWPFGQTENPQVFLQNKPDYFKGFVAKNAKAVVLYMLEAIIAEHMEAIVPEVPRVVKVLESLCKTSYCDVSFLDSVLCLLKPVIAYSLSKMSDGENSLMDDSCDNFETLCFGELFNNIRYGDNHQCTPIKNGKCQALTIYVLATIFCYLSFRRKIELFQATILWADFADFESSGVFHDYICAYQILMENCRDLLFATSRAWGIIPLRSFSYSDTSISGLDESSKSSSSFLNDICNPSSENNAVADASQKVGQLTLEEVKCFSKDLEALILKLNPTLEQCWKLHITLSKKLVLTCAECYLYSRALILTAEEVSSSSSSGQEYRVPNEYLDELPRIWRTSLQALSEMILMLQEKHCWEVAAVLLDSLLQVPQCFHLDNVIGDICSALKNFSTKAPNIYWRLQADKMMSLLLDRGIHNICKDEAPLIDLFSTFLGHPEPEQRYIAVKHLGRLVGQDDAEGGRLFIPRTIESVISSSELLISASEKILCALVSSIWDNIVLMASSDSSLLLRTNATALLINFIPFTEKSKLQSFLAAADSILQCLTTLAQPVCYGPLTQFSLALIASVCLYSPCEDLSLIPESIWRNIETFGMSGTDKCCTSLEKKACEALCRVKNDGEQAKELLKEVLSSSSLKQEDPDFATTRESILQVISNLTSARSYFDFFAKEADRKMRELEEAEIELELLQQEGPIPGSSFDFRDWQKIPLLSTYAKNDNRLQQIKDGIGSIEKAKLREDIVARRQQKLLLRRARQQLLEEAALREAELIQKLDRERTSEAEKELERQQLLELERAKTRELRHNLEMEKEKQAQARLIRDLQREIEQVESGVRSSRREFASSSHSRTRDNRYRERENGRESNEGSLRTSSTRNLQPDNTISALSGRGPFSGSTPTILQSRERADECGSSYEENFDASRDSGDTGSVGDPETVSGLEGQAVGYGPGQRHGSRGGKSRQVVERRERGDGRREGKWERKH</sequence>
<feature type="region of interest" description="Disordered" evidence="2">
    <location>
        <begin position="1849"/>
        <end position="1997"/>
    </location>
</feature>
<feature type="compositionally biased region" description="Polar residues" evidence="2">
    <location>
        <begin position="1886"/>
        <end position="1902"/>
    </location>
</feature>
<feature type="region of interest" description="Disordered" evidence="2">
    <location>
        <begin position="946"/>
        <end position="967"/>
    </location>
</feature>
<dbReference type="Proteomes" id="UP000325081">
    <property type="component" value="Unassembled WGS sequence"/>
</dbReference>
<dbReference type="SUPFAM" id="SSF48371">
    <property type="entry name" value="ARM repeat"/>
    <property type="match status" value="1"/>
</dbReference>
<proteinExistence type="predicted"/>
<dbReference type="EMBL" id="BKCP01007181">
    <property type="protein sequence ID" value="GER45168.1"/>
    <property type="molecule type" value="Genomic_DNA"/>
</dbReference>
<keyword evidence="3" id="KW-0436">Ligase</keyword>
<evidence type="ECO:0000313" key="3">
    <source>
        <dbReference type="EMBL" id="GER45168.1"/>
    </source>
</evidence>
<evidence type="ECO:0000256" key="1">
    <source>
        <dbReference type="SAM" id="Coils"/>
    </source>
</evidence>
<feature type="region of interest" description="Disordered" evidence="2">
    <location>
        <begin position="482"/>
        <end position="512"/>
    </location>
</feature>
<dbReference type="PANTHER" id="PTHR35833:SF1">
    <property type="entry name" value="GALACTOSE-BINDING DOMAIN-CONTAINING PROTEIN"/>
    <property type="match status" value="1"/>
</dbReference>
<keyword evidence="1" id="KW-0175">Coiled coil</keyword>
<dbReference type="PANTHER" id="PTHR35833">
    <property type="entry name" value="GALACTOSE-BINDING DOMAIN-LIKE, ARMADILLO-TYPE FOLD PROTEIN-RELATED"/>
    <property type="match status" value="1"/>
</dbReference>
<keyword evidence="4" id="KW-1185">Reference proteome</keyword>